<evidence type="ECO:0000313" key="3">
    <source>
        <dbReference type="Proteomes" id="UP000324897"/>
    </source>
</evidence>
<protein>
    <submittedName>
        <fullName evidence="2">Uncharacterized protein</fullName>
    </submittedName>
</protein>
<dbReference type="Proteomes" id="UP000324897">
    <property type="component" value="Chromosome 6"/>
</dbReference>
<keyword evidence="1" id="KW-0732">Signal</keyword>
<feature type="signal peptide" evidence="1">
    <location>
        <begin position="1"/>
        <end position="21"/>
    </location>
</feature>
<gene>
    <name evidence="2" type="ORF">EJB05_02468</name>
</gene>
<organism evidence="2 3">
    <name type="scientific">Eragrostis curvula</name>
    <name type="common">weeping love grass</name>
    <dbReference type="NCBI Taxonomy" id="38414"/>
    <lineage>
        <taxon>Eukaryota</taxon>
        <taxon>Viridiplantae</taxon>
        <taxon>Streptophyta</taxon>
        <taxon>Embryophyta</taxon>
        <taxon>Tracheophyta</taxon>
        <taxon>Spermatophyta</taxon>
        <taxon>Magnoliopsida</taxon>
        <taxon>Liliopsida</taxon>
        <taxon>Poales</taxon>
        <taxon>Poaceae</taxon>
        <taxon>PACMAD clade</taxon>
        <taxon>Chloridoideae</taxon>
        <taxon>Eragrostideae</taxon>
        <taxon>Eragrostidinae</taxon>
        <taxon>Eragrostis</taxon>
    </lineage>
</organism>
<proteinExistence type="predicted"/>
<evidence type="ECO:0000256" key="1">
    <source>
        <dbReference type="SAM" id="SignalP"/>
    </source>
</evidence>
<keyword evidence="3" id="KW-1185">Reference proteome</keyword>
<feature type="chain" id="PRO_5023844456" evidence="1">
    <location>
        <begin position="22"/>
        <end position="101"/>
    </location>
</feature>
<dbReference type="AlphaFoldDB" id="A0A5J9WSD2"/>
<evidence type="ECO:0000313" key="2">
    <source>
        <dbReference type="EMBL" id="TVU51063.1"/>
    </source>
</evidence>
<feature type="non-terminal residue" evidence="2">
    <location>
        <position position="1"/>
    </location>
</feature>
<reference evidence="2 3" key="1">
    <citation type="journal article" date="2019" name="Sci. Rep.">
        <title>A high-quality genome of Eragrostis curvula grass provides insights into Poaceae evolution and supports new strategies to enhance forage quality.</title>
        <authorList>
            <person name="Carballo J."/>
            <person name="Santos B.A.C.M."/>
            <person name="Zappacosta D."/>
            <person name="Garbus I."/>
            <person name="Selva J.P."/>
            <person name="Gallo C.A."/>
            <person name="Diaz A."/>
            <person name="Albertini E."/>
            <person name="Caccamo M."/>
            <person name="Echenique V."/>
        </authorList>
    </citation>
    <scope>NUCLEOTIDE SEQUENCE [LARGE SCALE GENOMIC DNA]</scope>
    <source>
        <strain evidence="3">cv. Victoria</strain>
        <tissue evidence="2">Leaf</tissue>
    </source>
</reference>
<comment type="caution">
    <text evidence="2">The sequence shown here is derived from an EMBL/GenBank/DDBJ whole genome shotgun (WGS) entry which is preliminary data.</text>
</comment>
<sequence>MDGWCFKYFLMLLAISDGKLAFILSRKVTVPPEGWSVEPRPRFQLQGSPAQRNLDMDQKGLQFEVMDANLSSDEVQYDLAISNEDELGVGQTGGDSWTSNR</sequence>
<dbReference type="Gramene" id="TVU51063">
    <property type="protein sequence ID" value="TVU51063"/>
    <property type="gene ID" value="EJB05_02468"/>
</dbReference>
<name>A0A5J9WSD2_9POAL</name>
<accession>A0A5J9WSD2</accession>
<dbReference type="EMBL" id="RWGY01000002">
    <property type="protein sequence ID" value="TVU51063.1"/>
    <property type="molecule type" value="Genomic_DNA"/>
</dbReference>